<keyword evidence="5 7" id="KW-0067">ATP-binding</keyword>
<feature type="binding site" evidence="7">
    <location>
        <begin position="145"/>
        <end position="146"/>
    </location>
    <ligand>
        <name>ATP</name>
        <dbReference type="ChEBI" id="CHEBI:30616"/>
    </ligand>
</feature>
<keyword evidence="1 11" id="KW-0723">Serine/threonine-protein kinase</keyword>
<dbReference type="AlphaFoldDB" id="A0A1V9ZA28"/>
<feature type="domain" description="Protein kinase" evidence="10">
    <location>
        <begin position="336"/>
        <end position="581"/>
    </location>
</feature>
<comment type="caution">
    <text evidence="11">The sequence shown here is derived from an EMBL/GenBank/DDBJ whole genome shotgun (WGS) entry which is preliminary data.</text>
</comment>
<dbReference type="OrthoDB" id="266718at2759"/>
<keyword evidence="12" id="KW-1185">Reference proteome</keyword>
<dbReference type="SUPFAM" id="SSF56112">
    <property type="entry name" value="Protein kinase-like (PK-like)"/>
    <property type="match status" value="2"/>
</dbReference>
<dbReference type="PANTHER" id="PTHR24350">
    <property type="entry name" value="SERINE/THREONINE-PROTEIN KINASE IAL-RELATED"/>
    <property type="match status" value="1"/>
</dbReference>
<dbReference type="EMBL" id="JNBR01000354">
    <property type="protein sequence ID" value="OQR94710.1"/>
    <property type="molecule type" value="Genomic_DNA"/>
</dbReference>
<evidence type="ECO:0000313" key="11">
    <source>
        <dbReference type="EMBL" id="OQR94710.1"/>
    </source>
</evidence>
<evidence type="ECO:0000313" key="12">
    <source>
        <dbReference type="Proteomes" id="UP000243579"/>
    </source>
</evidence>
<name>A0A1V9ZA28_ACHHY</name>
<dbReference type="InterPro" id="IPR017441">
    <property type="entry name" value="Protein_kinase_ATP_BS"/>
</dbReference>
<dbReference type="Gene3D" id="1.10.510.10">
    <property type="entry name" value="Transferase(Phosphotransferase) domain 1"/>
    <property type="match status" value="2"/>
</dbReference>
<dbReference type="PROSITE" id="PS50011">
    <property type="entry name" value="PROTEIN_KINASE_DOM"/>
    <property type="match status" value="2"/>
</dbReference>
<protein>
    <submittedName>
        <fullName evidence="11">Serine/threonine protein kinase</fullName>
    </submittedName>
</protein>
<dbReference type="FunFam" id="1.10.510.10:FF:000571">
    <property type="entry name" value="Maternal embryonic leucine zipper kinase"/>
    <property type="match status" value="2"/>
</dbReference>
<keyword evidence="4 11" id="KW-0418">Kinase</keyword>
<evidence type="ECO:0000256" key="2">
    <source>
        <dbReference type="ARBA" id="ARBA00022679"/>
    </source>
</evidence>
<evidence type="ECO:0000256" key="6">
    <source>
        <dbReference type="PIRSR" id="PIRSR630616-1"/>
    </source>
</evidence>
<dbReference type="PROSITE" id="PS00107">
    <property type="entry name" value="PROTEIN_KINASE_ATP"/>
    <property type="match status" value="1"/>
</dbReference>
<feature type="domain" description="Protein kinase" evidence="10">
    <location>
        <begin position="22"/>
        <end position="271"/>
    </location>
</feature>
<accession>A0A1V9ZA28</accession>
<keyword evidence="3 7" id="KW-0547">Nucleotide-binding</keyword>
<feature type="binding site" evidence="7 9">
    <location>
        <position position="51"/>
    </location>
    <ligand>
        <name>ATP</name>
        <dbReference type="ChEBI" id="CHEBI:30616"/>
    </ligand>
</feature>
<evidence type="ECO:0000256" key="5">
    <source>
        <dbReference type="ARBA" id="ARBA00022840"/>
    </source>
</evidence>
<dbReference type="Proteomes" id="UP000243579">
    <property type="component" value="Unassembled WGS sequence"/>
</dbReference>
<keyword evidence="2" id="KW-0808">Transferase</keyword>
<dbReference type="InterPro" id="IPR011009">
    <property type="entry name" value="Kinase-like_dom_sf"/>
</dbReference>
<sequence length="623" mass="69366">MLATIYDVFHPHQATGLGRKYRVSRRVLGEGASGVVYEARNRRTGCTVAVKVIDSEWPQAEVNSEVTILQSLDHPHIIQCYDYFEDRHGRRAIVTEMMPGGDLHDRLHMYAVLSEDTARGILRATLQALSYCHERRIIHRDIKPENILLGRGDAVKLADFGFAIKTCGVLRRESCGTAGFVAPEIALSQSYSTAVDVWSVGVVMFLVLYGFLPFGTKLSTLQGLSPFAAVPYPNSPLQRVSTAARHVLDKMLVVDKHRRASARELLSDPWFVEAPEGVRQRLDKHEENDSLTQRIARKCCHILFANAMPTTQCPHRPRLSIVPLSLYRPMSVAKKYRLGRLLGDGGCAVVHEAVHRRSGSRVAVKRLKTVSDGAVAEASLLQSLYHPNIVKCLEYFDDDDGQSVVMELMPAGDLCARFNATTGFSDVEMCRIIQDVLLALQYCHARRIVHRDIKLENILLDFEGRAKLADFGFATQVEDDAQLTRACGTIGYIAPEVVHGARYGRPVDIWSTGIVLYVLAFGKLPYGTSFQQLHSLTPASSVPYPPGETLSAGARRVLEGMLEVDPLKRWTASEVLQDPWFDQCAEPAWCRPPTARAPPMPTTKLSLWAKCRQAYQRFSAKAA</sequence>
<dbReference type="PROSITE" id="PS00108">
    <property type="entry name" value="PROTEIN_KINASE_ST"/>
    <property type="match status" value="2"/>
</dbReference>
<evidence type="ECO:0000256" key="9">
    <source>
        <dbReference type="PROSITE-ProRule" id="PRU10141"/>
    </source>
</evidence>
<proteinExistence type="predicted"/>
<dbReference type="InterPro" id="IPR030616">
    <property type="entry name" value="Aur-like"/>
</dbReference>
<evidence type="ECO:0000256" key="4">
    <source>
        <dbReference type="ARBA" id="ARBA00022777"/>
    </source>
</evidence>
<organism evidence="11 12">
    <name type="scientific">Achlya hypogyna</name>
    <name type="common">Oomycete</name>
    <name type="synonym">Protoachlya hypogyna</name>
    <dbReference type="NCBI Taxonomy" id="1202772"/>
    <lineage>
        <taxon>Eukaryota</taxon>
        <taxon>Sar</taxon>
        <taxon>Stramenopiles</taxon>
        <taxon>Oomycota</taxon>
        <taxon>Saprolegniomycetes</taxon>
        <taxon>Saprolegniales</taxon>
        <taxon>Achlyaceae</taxon>
        <taxon>Achlya</taxon>
    </lineage>
</organism>
<dbReference type="InterPro" id="IPR008271">
    <property type="entry name" value="Ser/Thr_kinase_AS"/>
</dbReference>
<dbReference type="STRING" id="1202772.A0A1V9ZA28"/>
<evidence type="ECO:0000256" key="1">
    <source>
        <dbReference type="ARBA" id="ARBA00022527"/>
    </source>
</evidence>
<dbReference type="GO" id="GO:0005524">
    <property type="term" value="F:ATP binding"/>
    <property type="evidence" value="ECO:0007669"/>
    <property type="project" value="UniProtKB-UniRule"/>
</dbReference>
<dbReference type="InterPro" id="IPR000719">
    <property type="entry name" value="Prot_kinase_dom"/>
</dbReference>
<gene>
    <name evidence="11" type="ORF">ACHHYP_01005</name>
</gene>
<feature type="cross-link" description="Glycyl lysine isopeptide (Lys-Gly) (interchain with G-Cter in SUMO2)" evidence="8">
    <location>
        <position position="143"/>
    </location>
</feature>
<feature type="active site" description="Proton acceptor" evidence="6">
    <location>
        <position position="141"/>
    </location>
</feature>
<evidence type="ECO:0000256" key="8">
    <source>
        <dbReference type="PIRSR" id="PIRSR630616-3"/>
    </source>
</evidence>
<reference evidence="11 12" key="1">
    <citation type="journal article" date="2014" name="Genome Biol. Evol.">
        <title>The secreted proteins of Achlya hypogyna and Thraustotheca clavata identify the ancestral oomycete secretome and reveal gene acquisitions by horizontal gene transfer.</title>
        <authorList>
            <person name="Misner I."/>
            <person name="Blouin N."/>
            <person name="Leonard G."/>
            <person name="Richards T.A."/>
            <person name="Lane C.E."/>
        </authorList>
    </citation>
    <scope>NUCLEOTIDE SEQUENCE [LARGE SCALE GENOMIC DNA]</scope>
    <source>
        <strain evidence="11 12">ATCC 48635</strain>
    </source>
</reference>
<dbReference type="GO" id="GO:0004674">
    <property type="term" value="F:protein serine/threonine kinase activity"/>
    <property type="evidence" value="ECO:0007669"/>
    <property type="project" value="UniProtKB-KW"/>
</dbReference>
<evidence type="ECO:0000256" key="7">
    <source>
        <dbReference type="PIRSR" id="PIRSR630616-2"/>
    </source>
</evidence>
<evidence type="ECO:0000256" key="3">
    <source>
        <dbReference type="ARBA" id="ARBA00022741"/>
    </source>
</evidence>
<dbReference type="Pfam" id="PF00069">
    <property type="entry name" value="Pkinase"/>
    <property type="match status" value="2"/>
</dbReference>
<evidence type="ECO:0000259" key="10">
    <source>
        <dbReference type="PROSITE" id="PS50011"/>
    </source>
</evidence>
<dbReference type="SMART" id="SM00220">
    <property type="entry name" value="S_TKc"/>
    <property type="match status" value="2"/>
</dbReference>
<feature type="binding site" evidence="7">
    <location>
        <position position="159"/>
    </location>
    <ligand>
        <name>ATP</name>
        <dbReference type="ChEBI" id="CHEBI:30616"/>
    </ligand>
</feature>